<comment type="caution">
    <text evidence="2">The sequence shown here is derived from an EMBL/GenBank/DDBJ whole genome shotgun (WGS) entry which is preliminary data.</text>
</comment>
<feature type="region of interest" description="Disordered" evidence="1">
    <location>
        <begin position="1"/>
        <end position="60"/>
    </location>
</feature>
<evidence type="ECO:0000313" key="2">
    <source>
        <dbReference type="EMBL" id="TNN22554.1"/>
    </source>
</evidence>
<reference evidence="2 3" key="1">
    <citation type="submission" date="2019-03" db="EMBL/GenBank/DDBJ databases">
        <title>First draft genome of Liparis tanakae, snailfish: a comprehensive survey of snailfish specific genes.</title>
        <authorList>
            <person name="Kim W."/>
            <person name="Song I."/>
            <person name="Jeong J.-H."/>
            <person name="Kim D."/>
            <person name="Kim S."/>
            <person name="Ryu S."/>
            <person name="Song J.Y."/>
            <person name="Lee S.K."/>
        </authorList>
    </citation>
    <scope>NUCLEOTIDE SEQUENCE [LARGE SCALE GENOMIC DNA]</scope>
    <source>
        <tissue evidence="2">Muscle</tissue>
    </source>
</reference>
<sequence>MHHSGNTGRSKTLSHETGGVALRSLQTTIERRCDSSDSPSSPLETRKEEEEEGEKKNPSLIISHTHAADSNASPGCRLDAPMEECVCV</sequence>
<accession>A0A4Z2E1G4</accession>
<dbReference type="AlphaFoldDB" id="A0A4Z2E1G4"/>
<feature type="compositionally biased region" description="Polar residues" evidence="1">
    <location>
        <begin position="1"/>
        <end position="11"/>
    </location>
</feature>
<evidence type="ECO:0000313" key="3">
    <source>
        <dbReference type="Proteomes" id="UP000314294"/>
    </source>
</evidence>
<dbReference type="EMBL" id="SRLO01021919">
    <property type="protein sequence ID" value="TNN22554.1"/>
    <property type="molecule type" value="Genomic_DNA"/>
</dbReference>
<gene>
    <name evidence="2" type="ORF">EYF80_067331</name>
</gene>
<keyword evidence="3" id="KW-1185">Reference proteome</keyword>
<protein>
    <submittedName>
        <fullName evidence="2">Uncharacterized protein</fullName>
    </submittedName>
</protein>
<name>A0A4Z2E1G4_9TELE</name>
<proteinExistence type="predicted"/>
<dbReference type="Proteomes" id="UP000314294">
    <property type="component" value="Unassembled WGS sequence"/>
</dbReference>
<evidence type="ECO:0000256" key="1">
    <source>
        <dbReference type="SAM" id="MobiDB-lite"/>
    </source>
</evidence>
<feature type="compositionally biased region" description="Basic and acidic residues" evidence="1">
    <location>
        <begin position="44"/>
        <end position="57"/>
    </location>
</feature>
<organism evidence="2 3">
    <name type="scientific">Liparis tanakae</name>
    <name type="common">Tanaka's snailfish</name>
    <dbReference type="NCBI Taxonomy" id="230148"/>
    <lineage>
        <taxon>Eukaryota</taxon>
        <taxon>Metazoa</taxon>
        <taxon>Chordata</taxon>
        <taxon>Craniata</taxon>
        <taxon>Vertebrata</taxon>
        <taxon>Euteleostomi</taxon>
        <taxon>Actinopterygii</taxon>
        <taxon>Neopterygii</taxon>
        <taxon>Teleostei</taxon>
        <taxon>Neoteleostei</taxon>
        <taxon>Acanthomorphata</taxon>
        <taxon>Eupercaria</taxon>
        <taxon>Perciformes</taxon>
        <taxon>Cottioidei</taxon>
        <taxon>Cottales</taxon>
        <taxon>Liparidae</taxon>
        <taxon>Liparis</taxon>
    </lineage>
</organism>